<evidence type="ECO:0000313" key="8">
    <source>
        <dbReference type="EMBL" id="BAJ62106.1"/>
    </source>
</evidence>
<dbReference type="PANTHER" id="PTHR42948:SF1">
    <property type="entry name" value="TRANSPORTER"/>
    <property type="match status" value="1"/>
</dbReference>
<protein>
    <recommendedName>
        <fullName evidence="6">Transporter</fullName>
    </recommendedName>
</protein>
<dbReference type="NCBIfam" id="NF037979">
    <property type="entry name" value="Na_transp"/>
    <property type="match status" value="1"/>
</dbReference>
<organism evidence="8 9">
    <name type="scientific">Anaerolinea thermophila (strain DSM 14523 / JCM 11388 / NBRC 100420 / UNI-1)</name>
    <dbReference type="NCBI Taxonomy" id="926569"/>
    <lineage>
        <taxon>Bacteria</taxon>
        <taxon>Bacillati</taxon>
        <taxon>Chloroflexota</taxon>
        <taxon>Anaerolineae</taxon>
        <taxon>Anaerolineales</taxon>
        <taxon>Anaerolineaceae</taxon>
        <taxon>Anaerolinea</taxon>
    </lineage>
</organism>
<feature type="transmembrane region" description="Helical" evidence="7">
    <location>
        <begin position="115"/>
        <end position="134"/>
    </location>
</feature>
<evidence type="ECO:0000256" key="1">
    <source>
        <dbReference type="ARBA" id="ARBA00004141"/>
    </source>
</evidence>
<feature type="transmembrane region" description="Helical" evidence="7">
    <location>
        <begin position="372"/>
        <end position="390"/>
    </location>
</feature>
<evidence type="ECO:0000256" key="4">
    <source>
        <dbReference type="ARBA" id="ARBA00022989"/>
    </source>
</evidence>
<feature type="transmembrane region" description="Helical" evidence="7">
    <location>
        <begin position="37"/>
        <end position="57"/>
    </location>
</feature>
<dbReference type="GO" id="GO:0016020">
    <property type="term" value="C:membrane"/>
    <property type="evidence" value="ECO:0007669"/>
    <property type="project" value="UniProtKB-SubCell"/>
</dbReference>
<dbReference type="EMBL" id="AP012029">
    <property type="protein sequence ID" value="BAJ62106.1"/>
    <property type="molecule type" value="Genomic_DNA"/>
</dbReference>
<comment type="subcellular location">
    <subcellularLocation>
        <location evidence="1">Membrane</location>
        <topology evidence="1">Multi-pass membrane protein</topology>
    </subcellularLocation>
</comment>
<evidence type="ECO:0000256" key="2">
    <source>
        <dbReference type="ARBA" id="ARBA00022448"/>
    </source>
</evidence>
<dbReference type="Proteomes" id="UP000008922">
    <property type="component" value="Chromosome"/>
</dbReference>
<dbReference type="InterPro" id="IPR000175">
    <property type="entry name" value="Na/ntran_symport"/>
</dbReference>
<dbReference type="eggNOG" id="COG0733">
    <property type="taxonomic scope" value="Bacteria"/>
</dbReference>
<accession>E8MYG1</accession>
<sequence length="479" mass="51089">MPGSFFTGTTFLLTGGLFIMANESVHNQAPAKRSGFATALGALIATLGSAIGLGNIWKFPYLTGENGGAAFLVLYLLATFLVGLPVMISEILLGRAGRANVITTMRKLSPSPRQPWWLIGAAGALSAFLIMAFYTEVAGWVFAYVVRSLTSNILSTDPQVTLQTFNALVSDPFQSLLWQWVVLILVGGIITFGVAKGIEATTKRLIPLLFILLLIVDVRALTLPGAGAGLAFLFKPDFSKISTTAALIALGLAFFKLSIGMGAMITYGSYWKDDQNIPSTTLRVVLSDLAVSLLAGIAIFPVVFTYGFEPAAGTKLLFITLPAVFAQMPLGNVFIFLFFLLTSFAATGAMVSLVEVLVAFANEQFHLSRKAATWITVGLLALVGSTAALSNSTLAGFTPFGKTLFDLYDFVTSNVLLPVGGLFIAIFVGWVLKPEQVIAQLTNGGTLSNHGVVRVFLFVVRYISPLLVLVVLLDSLGVF</sequence>
<keyword evidence="6" id="KW-0769">Symport</keyword>
<evidence type="ECO:0000256" key="5">
    <source>
        <dbReference type="ARBA" id="ARBA00023136"/>
    </source>
</evidence>
<evidence type="ECO:0000256" key="7">
    <source>
        <dbReference type="SAM" id="Phobius"/>
    </source>
</evidence>
<dbReference type="Pfam" id="PF00209">
    <property type="entry name" value="SNF"/>
    <property type="match status" value="2"/>
</dbReference>
<feature type="transmembrane region" description="Helical" evidence="7">
    <location>
        <begin position="207"/>
        <end position="234"/>
    </location>
</feature>
<feature type="transmembrane region" description="Helical" evidence="7">
    <location>
        <begin position="246"/>
        <end position="268"/>
    </location>
</feature>
<evidence type="ECO:0000256" key="6">
    <source>
        <dbReference type="RuleBase" id="RU003732"/>
    </source>
</evidence>
<dbReference type="CDD" id="cd10336">
    <property type="entry name" value="SLC6sbd_Tyt1-Like"/>
    <property type="match status" value="1"/>
</dbReference>
<feature type="transmembrane region" description="Helical" evidence="7">
    <location>
        <begin position="177"/>
        <end position="195"/>
    </location>
</feature>
<dbReference type="FunCoup" id="E8MYG1">
    <property type="interactions" value="69"/>
</dbReference>
<feature type="transmembrane region" description="Helical" evidence="7">
    <location>
        <begin position="410"/>
        <end position="432"/>
    </location>
</feature>
<dbReference type="HOGENOM" id="CLU_006855_3_4_0"/>
<keyword evidence="5 7" id="KW-0472">Membrane</keyword>
<keyword evidence="9" id="KW-1185">Reference proteome</keyword>
<dbReference type="KEGG" id="atm:ANT_00720"/>
<dbReference type="InParanoid" id="E8MYG1"/>
<dbReference type="PROSITE" id="PS00610">
    <property type="entry name" value="NA_NEUROTRAN_SYMP_1"/>
    <property type="match status" value="1"/>
</dbReference>
<feature type="transmembrane region" description="Helical" evidence="7">
    <location>
        <begin position="289"/>
        <end position="308"/>
    </location>
</feature>
<dbReference type="AlphaFoldDB" id="E8MYG1"/>
<dbReference type="InterPro" id="IPR037272">
    <property type="entry name" value="SNS_sf"/>
</dbReference>
<feature type="transmembrane region" description="Helical" evidence="7">
    <location>
        <begin position="452"/>
        <end position="473"/>
    </location>
</feature>
<reference evidence="8 9" key="1">
    <citation type="submission" date="2010-12" db="EMBL/GenBank/DDBJ databases">
        <title>Whole genome sequence of Anaerolinea thermophila UNI-1.</title>
        <authorList>
            <person name="Narita-Yamada S."/>
            <person name="Kishi E."/>
            <person name="Watanabe Y."/>
            <person name="Takasaki K."/>
            <person name="Ankai A."/>
            <person name="Oguchi A."/>
            <person name="Fukui S."/>
            <person name="Takahashi M."/>
            <person name="Yashiro I."/>
            <person name="Hosoyama A."/>
            <person name="Sekiguchi Y."/>
            <person name="Hanada S."/>
            <person name="Fujita N."/>
        </authorList>
    </citation>
    <scope>NUCLEOTIDE SEQUENCE [LARGE SCALE GENOMIC DNA]</scope>
    <source>
        <strain evidence="9">DSM 14523 / JCM 11388 / NBRC 100420 / UNI-1</strain>
    </source>
</reference>
<dbReference type="PRINTS" id="PR00176">
    <property type="entry name" value="NANEUSMPORT"/>
</dbReference>
<evidence type="ECO:0000256" key="3">
    <source>
        <dbReference type="ARBA" id="ARBA00022692"/>
    </source>
</evidence>
<evidence type="ECO:0000313" key="9">
    <source>
        <dbReference type="Proteomes" id="UP000008922"/>
    </source>
</evidence>
<dbReference type="InterPro" id="IPR047218">
    <property type="entry name" value="YocR/YhdH-like"/>
</dbReference>
<feature type="transmembrane region" description="Helical" evidence="7">
    <location>
        <begin position="6"/>
        <end position="25"/>
    </location>
</feature>
<keyword evidence="2 6" id="KW-0813">Transport</keyword>
<dbReference type="GO" id="GO:0015293">
    <property type="term" value="F:symporter activity"/>
    <property type="evidence" value="ECO:0007669"/>
    <property type="project" value="UniProtKB-KW"/>
</dbReference>
<dbReference type="PANTHER" id="PTHR42948">
    <property type="entry name" value="TRANSPORTER"/>
    <property type="match status" value="1"/>
</dbReference>
<dbReference type="STRING" id="926569.ANT_00720"/>
<gene>
    <name evidence="8" type="ordered locus">ANT_00720</name>
</gene>
<dbReference type="PROSITE" id="PS50267">
    <property type="entry name" value="NA_NEUROTRAN_SYMP_3"/>
    <property type="match status" value="1"/>
</dbReference>
<keyword evidence="3 6" id="KW-0812">Transmembrane</keyword>
<keyword evidence="4 7" id="KW-1133">Transmembrane helix</keyword>
<name>E8MYG1_ANATU</name>
<feature type="transmembrane region" description="Helical" evidence="7">
    <location>
        <begin position="69"/>
        <end position="94"/>
    </location>
</feature>
<comment type="similarity">
    <text evidence="6">Belongs to the sodium:neurotransmitter symporter (SNF) (TC 2.A.22) family.</text>
</comment>
<proteinExistence type="inferred from homology"/>
<dbReference type="SUPFAM" id="SSF161070">
    <property type="entry name" value="SNF-like"/>
    <property type="match status" value="1"/>
</dbReference>